<dbReference type="Proteomes" id="UP000002748">
    <property type="component" value="Unassembled WGS sequence"/>
</dbReference>
<feature type="chain" id="PRO_5003785268" evidence="2">
    <location>
        <begin position="26"/>
        <end position="398"/>
    </location>
</feature>
<dbReference type="HOGENOM" id="CLU_038717_2_0_1"/>
<dbReference type="KEGG" id="tasa:A1Q1_05000"/>
<feature type="transmembrane region" description="Helical" evidence="1">
    <location>
        <begin position="174"/>
        <end position="194"/>
    </location>
</feature>
<reference evidence="3 4" key="1">
    <citation type="journal article" date="2012" name="Eukaryot. Cell">
        <title>Draft genome sequence of CBS 2479, the standard type strain of Trichosporon asahii.</title>
        <authorList>
            <person name="Yang R.Y."/>
            <person name="Li H.T."/>
            <person name="Zhu H."/>
            <person name="Zhou G.P."/>
            <person name="Wang M."/>
            <person name="Wang L."/>
        </authorList>
    </citation>
    <scope>NUCLEOTIDE SEQUENCE [LARGE SCALE GENOMIC DNA]</scope>
    <source>
        <strain evidence="4">ATCC 90039 / CBS 2479 / JCM 2466 / KCTC 7840 / NCYC 2677 / UAMH 7654</strain>
    </source>
</reference>
<feature type="transmembrane region" description="Helical" evidence="1">
    <location>
        <begin position="92"/>
        <end position="110"/>
    </location>
</feature>
<name>J5QAJ3_TRIAS</name>
<dbReference type="GeneID" id="25988512"/>
<dbReference type="OrthoDB" id="9993796at2759"/>
<organism evidence="3 4">
    <name type="scientific">Trichosporon asahii var. asahii (strain ATCC 90039 / CBS 2479 / JCM 2466 / KCTC 7840 / NBRC 103889/ NCYC 2677 / UAMH 7654)</name>
    <name type="common">Yeast</name>
    <dbReference type="NCBI Taxonomy" id="1186058"/>
    <lineage>
        <taxon>Eukaryota</taxon>
        <taxon>Fungi</taxon>
        <taxon>Dikarya</taxon>
        <taxon>Basidiomycota</taxon>
        <taxon>Agaricomycotina</taxon>
        <taxon>Tremellomycetes</taxon>
        <taxon>Trichosporonales</taxon>
        <taxon>Trichosporonaceae</taxon>
        <taxon>Trichosporon</taxon>
    </lineage>
</organism>
<sequence length="398" mass="43761">MASPQFRRNVTAAALLFLAAWGAYATYGLGAQNGLFDTIHASLDVENPYVPGGVSPLRTRYVASPVIDKHITVLISFFSYAIDPPHTKDVDVTSLVVMAHFCAGWALIRFEGWRLGNKQKLIAWTTAIGLFMQMTTPWAITIPLYLLVQLYTSPISNPEVGPSFVAVAADPVDLLLLPFCSIIAFIVPAIMMWYPGLPAYSHYGWDFTWQIFPVREYAIALVCKFILKRVLKAQAGGQHYLKNSRKAYDYSLFVATASQLIAIAACVLPAKAVPEAIRPWVADSTFANVFAPFWPWNSPAVGPSALINGNGLADLSRLFLQWDMLTGNTALLIWALHQHRRAVPNASLASRLKILGTWIPLGGPVGAAAALLRDRDDRLALRTAQRRAGEVVRETKAK</sequence>
<accession>J5QAJ3</accession>
<evidence type="ECO:0000256" key="1">
    <source>
        <dbReference type="SAM" id="Phobius"/>
    </source>
</evidence>
<gene>
    <name evidence="3" type="ORF">A1Q1_05000</name>
</gene>
<keyword evidence="1" id="KW-1133">Transmembrane helix</keyword>
<dbReference type="AlphaFoldDB" id="J5QAJ3"/>
<keyword evidence="2" id="KW-0732">Signal</keyword>
<comment type="caution">
    <text evidence="3">The sequence shown here is derived from an EMBL/GenBank/DDBJ whole genome shotgun (WGS) entry which is preliminary data.</text>
</comment>
<keyword evidence="1" id="KW-0472">Membrane</keyword>
<evidence type="ECO:0000313" key="3">
    <source>
        <dbReference type="EMBL" id="EJT46353.1"/>
    </source>
</evidence>
<dbReference type="EMBL" id="ALBS01000295">
    <property type="protein sequence ID" value="EJT46353.1"/>
    <property type="molecule type" value="Genomic_DNA"/>
</dbReference>
<proteinExistence type="predicted"/>
<protein>
    <submittedName>
        <fullName evidence="3">Uncharacterized protein</fullName>
    </submittedName>
</protein>
<feature type="signal peptide" evidence="2">
    <location>
        <begin position="1"/>
        <end position="25"/>
    </location>
</feature>
<dbReference type="VEuPathDB" id="FungiDB:A1Q1_05000"/>
<evidence type="ECO:0000313" key="4">
    <source>
        <dbReference type="Proteomes" id="UP000002748"/>
    </source>
</evidence>
<dbReference type="RefSeq" id="XP_014177282.1">
    <property type="nucleotide sequence ID" value="XM_014321807.1"/>
</dbReference>
<keyword evidence="1" id="KW-0812">Transmembrane</keyword>
<evidence type="ECO:0000256" key="2">
    <source>
        <dbReference type="SAM" id="SignalP"/>
    </source>
</evidence>
<feature type="transmembrane region" description="Helical" evidence="1">
    <location>
        <begin position="122"/>
        <end position="148"/>
    </location>
</feature>